<dbReference type="InterPro" id="IPR013785">
    <property type="entry name" value="Aldolase_TIM"/>
</dbReference>
<evidence type="ECO:0000259" key="7">
    <source>
        <dbReference type="Pfam" id="PF13186"/>
    </source>
</evidence>
<name>A0A6J7WGC9_9CAUD</name>
<organism evidence="8">
    <name type="scientific">uncultured Caudovirales phage</name>
    <dbReference type="NCBI Taxonomy" id="2100421"/>
    <lineage>
        <taxon>Viruses</taxon>
        <taxon>Duplodnaviria</taxon>
        <taxon>Heunggongvirae</taxon>
        <taxon>Uroviricota</taxon>
        <taxon>Caudoviricetes</taxon>
        <taxon>Peduoviridae</taxon>
        <taxon>Maltschvirus</taxon>
        <taxon>Maltschvirus maltsch</taxon>
    </lineage>
</organism>
<feature type="domain" description="4Fe4S-binding SPASM" evidence="7">
    <location>
        <begin position="18"/>
        <end position="80"/>
    </location>
</feature>
<keyword evidence="2" id="KW-0949">S-adenosyl-L-methionine</keyword>
<evidence type="ECO:0000256" key="4">
    <source>
        <dbReference type="ARBA" id="ARBA00023004"/>
    </source>
</evidence>
<dbReference type="PANTHER" id="PTHR43273">
    <property type="entry name" value="ANAEROBIC SULFATASE-MATURATING ENZYME HOMOLOG ASLB-RELATED"/>
    <property type="match status" value="1"/>
</dbReference>
<reference evidence="8" key="1">
    <citation type="submission" date="2020-05" db="EMBL/GenBank/DDBJ databases">
        <authorList>
            <person name="Chiriac C."/>
            <person name="Salcher M."/>
            <person name="Ghai R."/>
            <person name="Kavagutti S V."/>
        </authorList>
    </citation>
    <scope>NUCLEOTIDE SEQUENCE</scope>
</reference>
<dbReference type="GO" id="GO:0016491">
    <property type="term" value="F:oxidoreductase activity"/>
    <property type="evidence" value="ECO:0007669"/>
    <property type="project" value="InterPro"/>
</dbReference>
<evidence type="ECO:0000313" key="8">
    <source>
        <dbReference type="EMBL" id="CAB5214548.1"/>
    </source>
</evidence>
<dbReference type="GO" id="GO:0046872">
    <property type="term" value="F:metal ion binding"/>
    <property type="evidence" value="ECO:0007669"/>
    <property type="project" value="UniProtKB-KW"/>
</dbReference>
<dbReference type="Pfam" id="PF13186">
    <property type="entry name" value="SPASM"/>
    <property type="match status" value="1"/>
</dbReference>
<accession>A0A6J7WGC9</accession>
<keyword evidence="3" id="KW-0479">Metal-binding</keyword>
<comment type="similarity">
    <text evidence="6">Belongs to the radical SAM superfamily. Anaerobic sulfatase-maturating enzyme family.</text>
</comment>
<dbReference type="InterPro" id="IPR023885">
    <property type="entry name" value="4Fe4S-binding_SPASM_dom"/>
</dbReference>
<sequence>MVRIHPPQPNMTYPKNFCIAPFLQLTTHPSGSCSPCPYLGGTTWPPSNNTITELWNNPGLQQLRQDFKDNKRNPICDRCWHEEDNGKESLRQRMFNPETEASKFRMFEEDPGIINQRIADDAYLSGPVILTIKNGNICNAKCRTCHPVDSSRWHSDAKKIYEATKYQYYNFAALDNKPDTNWSDAQLDEIVDLCGHVRRLELFGGESAYNKQVRALLTRLVDAGLSKNLTLYLNTNGGVDITTEWPFLREFKNIEVMVSIDGINEQFDYIRHGIEYSEMLKNVRSMQRYALKHRYDLSVRTICTVNTLNVFYLPELKQALSKVVLKPPFLNLLVDPPHLFIKNMPDHVKQAVAEKLGQDPYYSDIITIMQQPADMDQWQSFLEITGVLDQIRKEDFRSTFKEFSSIIDKV</sequence>
<proteinExistence type="inferred from homology"/>
<dbReference type="PANTHER" id="PTHR43273:SF3">
    <property type="entry name" value="ANAEROBIC SULFATASE-MATURATING ENZYME HOMOLOG ASLB-RELATED"/>
    <property type="match status" value="1"/>
</dbReference>
<dbReference type="SUPFAM" id="SSF102114">
    <property type="entry name" value="Radical SAM enzymes"/>
    <property type="match status" value="2"/>
</dbReference>
<keyword evidence="5" id="KW-0411">Iron-sulfur</keyword>
<dbReference type="NCBIfam" id="NF033640">
    <property type="entry name" value="N_Twi_rSAM"/>
    <property type="match status" value="1"/>
</dbReference>
<dbReference type="InterPro" id="IPR058240">
    <property type="entry name" value="rSAM_sf"/>
</dbReference>
<dbReference type="InterPro" id="IPR023867">
    <property type="entry name" value="Sulphatase_maturase_rSAM"/>
</dbReference>
<dbReference type="EMBL" id="LR798243">
    <property type="protein sequence ID" value="CAB5214548.1"/>
    <property type="molecule type" value="Genomic_DNA"/>
</dbReference>
<comment type="cofactor">
    <cofactor evidence="1">
        <name>[4Fe-4S] cluster</name>
        <dbReference type="ChEBI" id="CHEBI:49883"/>
    </cofactor>
</comment>
<evidence type="ECO:0000256" key="1">
    <source>
        <dbReference type="ARBA" id="ARBA00001966"/>
    </source>
</evidence>
<evidence type="ECO:0000256" key="5">
    <source>
        <dbReference type="ARBA" id="ARBA00023014"/>
    </source>
</evidence>
<dbReference type="CDD" id="cd21109">
    <property type="entry name" value="SPASM"/>
    <property type="match status" value="1"/>
</dbReference>
<dbReference type="InterPro" id="IPR007197">
    <property type="entry name" value="rSAM"/>
</dbReference>
<evidence type="ECO:0000256" key="3">
    <source>
        <dbReference type="ARBA" id="ARBA00022723"/>
    </source>
</evidence>
<keyword evidence="4" id="KW-0408">Iron</keyword>
<dbReference type="Gene3D" id="3.20.20.70">
    <property type="entry name" value="Aldolase class I"/>
    <property type="match status" value="2"/>
</dbReference>
<dbReference type="GO" id="GO:0051536">
    <property type="term" value="F:iron-sulfur cluster binding"/>
    <property type="evidence" value="ECO:0007669"/>
    <property type="project" value="UniProtKB-KW"/>
</dbReference>
<gene>
    <name evidence="8" type="ORF">UFOVP190_159</name>
</gene>
<dbReference type="SFLD" id="SFLDS00029">
    <property type="entry name" value="Radical_SAM"/>
    <property type="match status" value="1"/>
</dbReference>
<protein>
    <submittedName>
        <fullName evidence="8">4Fe4S-binding SPASM domain containing protein</fullName>
    </submittedName>
</protein>
<evidence type="ECO:0000256" key="2">
    <source>
        <dbReference type="ARBA" id="ARBA00022691"/>
    </source>
</evidence>
<evidence type="ECO:0000256" key="6">
    <source>
        <dbReference type="ARBA" id="ARBA00023601"/>
    </source>
</evidence>